<dbReference type="OrthoDB" id="1194575at2759"/>
<name>A0A2P5CNR5_PARAD</name>
<dbReference type="AlphaFoldDB" id="A0A2P5CNR5"/>
<dbReference type="EMBL" id="JXTB01000110">
    <property type="protein sequence ID" value="PON62693.1"/>
    <property type="molecule type" value="Genomic_DNA"/>
</dbReference>
<organism evidence="1 2">
    <name type="scientific">Parasponia andersonii</name>
    <name type="common">Sponia andersonii</name>
    <dbReference type="NCBI Taxonomy" id="3476"/>
    <lineage>
        <taxon>Eukaryota</taxon>
        <taxon>Viridiplantae</taxon>
        <taxon>Streptophyta</taxon>
        <taxon>Embryophyta</taxon>
        <taxon>Tracheophyta</taxon>
        <taxon>Spermatophyta</taxon>
        <taxon>Magnoliopsida</taxon>
        <taxon>eudicotyledons</taxon>
        <taxon>Gunneridae</taxon>
        <taxon>Pentapetalae</taxon>
        <taxon>rosids</taxon>
        <taxon>fabids</taxon>
        <taxon>Rosales</taxon>
        <taxon>Cannabaceae</taxon>
        <taxon>Parasponia</taxon>
    </lineage>
</organism>
<reference evidence="2" key="1">
    <citation type="submission" date="2016-06" db="EMBL/GenBank/DDBJ databases">
        <title>Parallel loss of symbiosis genes in relatives of nitrogen-fixing non-legume Parasponia.</title>
        <authorList>
            <person name="Van Velzen R."/>
            <person name="Holmer R."/>
            <person name="Bu F."/>
            <person name="Rutten L."/>
            <person name="Van Zeijl A."/>
            <person name="Liu W."/>
            <person name="Santuari L."/>
            <person name="Cao Q."/>
            <person name="Sharma T."/>
            <person name="Shen D."/>
            <person name="Roswanjaya Y."/>
            <person name="Wardhani T."/>
            <person name="Kalhor M.S."/>
            <person name="Jansen J."/>
            <person name="Van den Hoogen J."/>
            <person name="Gungor B."/>
            <person name="Hartog M."/>
            <person name="Hontelez J."/>
            <person name="Verver J."/>
            <person name="Yang W.-C."/>
            <person name="Schijlen E."/>
            <person name="Repin R."/>
            <person name="Schilthuizen M."/>
            <person name="Schranz E."/>
            <person name="Heidstra R."/>
            <person name="Miyata K."/>
            <person name="Fedorova E."/>
            <person name="Kohlen W."/>
            <person name="Bisseling T."/>
            <person name="Smit S."/>
            <person name="Geurts R."/>
        </authorList>
    </citation>
    <scope>NUCLEOTIDE SEQUENCE [LARGE SCALE GENOMIC DNA]</scope>
    <source>
        <strain evidence="2">cv. WU1-14</strain>
    </source>
</reference>
<accession>A0A2P5CNR5</accession>
<comment type="caution">
    <text evidence="1">The sequence shown here is derived from an EMBL/GenBank/DDBJ whole genome shotgun (WGS) entry which is preliminary data.</text>
</comment>
<evidence type="ECO:0008006" key="3">
    <source>
        <dbReference type="Google" id="ProtNLM"/>
    </source>
</evidence>
<proteinExistence type="predicted"/>
<sequence length="62" mass="7029">MVGPTQNLSFLYSLVPLALKLDRNNFAFWRSPILPMVQAQDFEGFLLSTHPCQAQYISLQDG</sequence>
<evidence type="ECO:0000313" key="2">
    <source>
        <dbReference type="Proteomes" id="UP000237105"/>
    </source>
</evidence>
<dbReference type="Proteomes" id="UP000237105">
    <property type="component" value="Unassembled WGS sequence"/>
</dbReference>
<gene>
    <name evidence="1" type="ORF">PanWU01x14_136050</name>
</gene>
<keyword evidence="2" id="KW-1185">Reference proteome</keyword>
<evidence type="ECO:0000313" key="1">
    <source>
        <dbReference type="EMBL" id="PON62693.1"/>
    </source>
</evidence>
<protein>
    <recommendedName>
        <fullName evidence="3">Retrotransposon Copia-like N-terminal domain-containing protein</fullName>
    </recommendedName>
</protein>